<name>Q9LGP5_ORYSJ</name>
<reference evidence="2" key="1">
    <citation type="journal article" date="2002" name="Nature">
        <title>The genome sequence and structure of rice chromosome 1.</title>
        <authorList>
            <person name="Sasaki T."/>
            <person name="Matsumoto T."/>
            <person name="Yamamoto K."/>
            <person name="Sakata K."/>
            <person name="Baba T."/>
            <person name="Katayose Y."/>
            <person name="Wu J."/>
            <person name="Niimura Y."/>
            <person name="Cheng Z."/>
            <person name="Nagamura Y."/>
            <person name="Antonio B.A."/>
            <person name="Kanamori H."/>
            <person name="Hosokawa S."/>
            <person name="Masukawa M."/>
            <person name="Arikawa K."/>
            <person name="Chiden Y."/>
            <person name="Hayashi M."/>
            <person name="Okamoto M."/>
            <person name="Ando T."/>
            <person name="Aoki H."/>
            <person name="Arita K."/>
            <person name="Hamada M."/>
            <person name="Harada C."/>
            <person name="Hijishita S."/>
            <person name="Honda M."/>
            <person name="Ichikawa Y."/>
            <person name="Idonuma A."/>
            <person name="Iijima M."/>
            <person name="Ikeda M."/>
            <person name="Ikeno M."/>
            <person name="Itoh S."/>
            <person name="Itoh T."/>
            <person name="Itoh Y."/>
            <person name="Itoh Y."/>
            <person name="Iwabuchi A."/>
            <person name="Kamiya K."/>
            <person name="Karasawa W."/>
            <person name="Katagiri S."/>
            <person name="Kikuta A."/>
            <person name="Kobayashi N."/>
            <person name="Kono I."/>
            <person name="Machita K."/>
            <person name="Maehara T."/>
            <person name="Mizuno H."/>
            <person name="Mizubayashi T."/>
            <person name="Mukai Y."/>
            <person name="Nagasaki H."/>
            <person name="Nakashima M."/>
            <person name="Nakama Y."/>
            <person name="Nakamichi Y."/>
            <person name="Nakamura M."/>
            <person name="Namiki N."/>
            <person name="Negishi M."/>
            <person name="Ohta I."/>
            <person name="Ono N."/>
            <person name="Saji S."/>
            <person name="Sakai K."/>
            <person name="Shibata M."/>
            <person name="Shimokawa T."/>
            <person name="Shomura A."/>
            <person name="Song J."/>
            <person name="Takazaki Y."/>
            <person name="Terasawa K."/>
            <person name="Tsuji K."/>
            <person name="Waki K."/>
            <person name="Yamagata H."/>
            <person name="Yamane H."/>
            <person name="Yoshiki S."/>
            <person name="Yoshihara R."/>
            <person name="Yukawa K."/>
            <person name="Zhong H."/>
            <person name="Iwama H."/>
            <person name="Endo T."/>
            <person name="Ito H."/>
            <person name="Hahn J.H."/>
            <person name="Kim H.I."/>
            <person name="Eun M.Y."/>
            <person name="Yano M."/>
            <person name="Jiang J."/>
            <person name="Gojobori T."/>
        </authorList>
    </citation>
    <scope>NUCLEOTIDE SEQUENCE [LARGE SCALE GENOMIC DNA]</scope>
</reference>
<feature type="region of interest" description="Disordered" evidence="1">
    <location>
        <begin position="90"/>
        <end position="123"/>
    </location>
</feature>
<organism evidence="2">
    <name type="scientific">Oryza sativa subsp. japonica</name>
    <name type="common">Rice</name>
    <dbReference type="NCBI Taxonomy" id="39947"/>
    <lineage>
        <taxon>Eukaryota</taxon>
        <taxon>Viridiplantae</taxon>
        <taxon>Streptophyta</taxon>
        <taxon>Embryophyta</taxon>
        <taxon>Tracheophyta</taxon>
        <taxon>Spermatophyta</taxon>
        <taxon>Magnoliopsida</taxon>
        <taxon>Liliopsida</taxon>
        <taxon>Poales</taxon>
        <taxon>Poaceae</taxon>
        <taxon>BOP clade</taxon>
        <taxon>Oryzoideae</taxon>
        <taxon>Oryzeae</taxon>
        <taxon>Oryzinae</taxon>
        <taxon>Oryza</taxon>
        <taxon>Oryza sativa</taxon>
    </lineage>
</organism>
<sequence length="123" mass="13263">MRSHLILSRNSVAPPPSRARATHAHSAPRASPPLHRTSTVVVLCCRLHSVPPPQGAVVEPISRYWLVLLRSGVEFVGRCFGGLWEPGTAAARATEGTSPDEGSDERSGTGRLRAQPQVPKQRD</sequence>
<gene>
    <name evidence="2" type="primary">P0510F03.33</name>
</gene>
<feature type="region of interest" description="Disordered" evidence="1">
    <location>
        <begin position="1"/>
        <end position="33"/>
    </location>
</feature>
<accession>Q9LGP5</accession>
<dbReference type="AlphaFoldDB" id="Q9LGP5"/>
<proteinExistence type="predicted"/>
<evidence type="ECO:0000313" key="2">
    <source>
        <dbReference type="EMBL" id="BAB03373.1"/>
    </source>
</evidence>
<evidence type="ECO:0000256" key="1">
    <source>
        <dbReference type="SAM" id="MobiDB-lite"/>
    </source>
</evidence>
<dbReference type="EMBL" id="AP002486">
    <property type="protein sequence ID" value="BAB03373.1"/>
    <property type="molecule type" value="Genomic_DNA"/>
</dbReference>
<protein>
    <submittedName>
        <fullName evidence="2">Uncharacterized protein P0510F03.33</fullName>
    </submittedName>
</protein>
<dbReference type="Proteomes" id="UP000817658">
    <property type="component" value="Chromosome 1"/>
</dbReference>